<keyword evidence="2" id="KW-0540">Nuclease</keyword>
<dbReference type="EMBL" id="DTGR01000006">
    <property type="protein sequence ID" value="HHS28120.1"/>
    <property type="molecule type" value="Genomic_DNA"/>
</dbReference>
<evidence type="ECO:0000256" key="1">
    <source>
        <dbReference type="ARBA" id="ARBA00023118"/>
    </source>
</evidence>
<dbReference type="PIRSF" id="PIRSF029950">
    <property type="entry name" value="Cas_CT1134"/>
    <property type="match status" value="1"/>
</dbReference>
<keyword evidence="2" id="KW-0378">Hydrolase</keyword>
<dbReference type="InterPro" id="IPR021124">
    <property type="entry name" value="CRISPR-assoc_prot_Cas5"/>
</dbReference>
<dbReference type="InterPro" id="IPR013422">
    <property type="entry name" value="CRISPR-assoc_prot_Cas5_N"/>
</dbReference>
<dbReference type="GO" id="GO:0051607">
    <property type="term" value="P:defense response to virus"/>
    <property type="evidence" value="ECO:0007669"/>
    <property type="project" value="UniProtKB-UniRule"/>
</dbReference>
<evidence type="ECO:0000256" key="2">
    <source>
        <dbReference type="PIRNR" id="PIRNR029950"/>
    </source>
</evidence>
<reference evidence="3" key="1">
    <citation type="journal article" date="2020" name="mSystems">
        <title>Genome- and Community-Level Interaction Insights into Carbon Utilization and Element Cycling Functions of Hydrothermarchaeota in Hydrothermal Sediment.</title>
        <authorList>
            <person name="Zhou Z."/>
            <person name="Liu Y."/>
            <person name="Xu W."/>
            <person name="Pan J."/>
            <person name="Luo Z.H."/>
            <person name="Li M."/>
        </authorList>
    </citation>
    <scope>NUCLEOTIDE SEQUENCE [LARGE SCALE GENOMIC DNA]</scope>
    <source>
        <strain evidence="3">SpSt-767</strain>
    </source>
</reference>
<comment type="similarity">
    <text evidence="2">Belongs to the CRISPR-associated protein Cas5 family. Subtype I-C/Dvulg subfamily.</text>
</comment>
<dbReference type="GO" id="GO:0003723">
    <property type="term" value="F:RNA binding"/>
    <property type="evidence" value="ECO:0007669"/>
    <property type="project" value="UniProtKB-UniRule"/>
</dbReference>
<dbReference type="GO" id="GO:0016787">
    <property type="term" value="F:hydrolase activity"/>
    <property type="evidence" value="ECO:0007669"/>
    <property type="project" value="UniProtKB-KW"/>
</dbReference>
<comment type="caution">
    <text evidence="3">The sequence shown here is derived from an EMBL/GenBank/DDBJ whole genome shotgun (WGS) entry which is preliminary data.</text>
</comment>
<sequence length="225" mass="26322">MHYDSPLVVKVWGDWACFTRPEMKVERVSYPVMTPSAARGVLEAIFWKPEFSWRVREIQVLKPIRYFSVLRNETTKIISPDLARKWSKQGGNFFINEVDEDGVMRNRAQRHTLALREVAYVIKADQVLQPHADADPAKYRDQFRRRVARGQYHHTPYLGCREFPARFGEPEAADRPLPLEMDLGLMLFDLEYDQNKEGKGIRAKPKFFPALLEKGVLRIDPRLYD</sequence>
<keyword evidence="1 2" id="KW-0051">Antiviral defense</keyword>
<dbReference type="InterPro" id="IPR010155">
    <property type="entry name" value="CRISPR-assoc_prot_Cas5d"/>
</dbReference>
<keyword evidence="2" id="KW-0694">RNA-binding</keyword>
<dbReference type="EC" id="3.1.-.-" evidence="2"/>
<dbReference type="NCBIfam" id="TIGR01876">
    <property type="entry name" value="cas_Cas5d"/>
    <property type="match status" value="1"/>
</dbReference>
<keyword evidence="2" id="KW-0255">Endonuclease</keyword>
<dbReference type="GO" id="GO:0004519">
    <property type="term" value="F:endonuclease activity"/>
    <property type="evidence" value="ECO:0007669"/>
    <property type="project" value="UniProtKB-UniRule"/>
</dbReference>
<name>A0A7V6A0Y7_9BACT</name>
<gene>
    <name evidence="3" type="primary">cas5c</name>
    <name evidence="3" type="ORF">ENV52_00255</name>
</gene>
<dbReference type="NCBIfam" id="TIGR02593">
    <property type="entry name" value="CRISPR_cas5"/>
    <property type="match status" value="1"/>
</dbReference>
<dbReference type="AlphaFoldDB" id="A0A7V6A0Y7"/>
<evidence type="ECO:0000313" key="3">
    <source>
        <dbReference type="EMBL" id="HHS28120.1"/>
    </source>
</evidence>
<comment type="function">
    <text evidence="2">CRISPR (clustered regularly interspaced short palindromic repeat) is an adaptive immune system that provides protection against mobile genetic elements (viruses, transposable elements and conjugative plasmids). CRISPR clusters contain spacers, sequences complementary to antecedent mobile elements, and target invading nucleic acids. CRISPR clusters are transcribed and processed into CRISPR RNA (crRNA).</text>
</comment>
<dbReference type="GO" id="GO:0043571">
    <property type="term" value="P:maintenance of CRISPR repeat elements"/>
    <property type="evidence" value="ECO:0007669"/>
    <property type="project" value="UniProtKB-UniRule"/>
</dbReference>
<organism evidence="3">
    <name type="scientific">Desulfobacca acetoxidans</name>
    <dbReference type="NCBI Taxonomy" id="60893"/>
    <lineage>
        <taxon>Bacteria</taxon>
        <taxon>Pseudomonadati</taxon>
        <taxon>Thermodesulfobacteriota</taxon>
        <taxon>Desulfobaccia</taxon>
        <taxon>Desulfobaccales</taxon>
        <taxon>Desulfobaccaceae</taxon>
        <taxon>Desulfobacca</taxon>
    </lineage>
</organism>
<proteinExistence type="inferred from homology"/>
<accession>A0A7V6A0Y7</accession>
<dbReference type="Pfam" id="PF09704">
    <property type="entry name" value="Cas_Cas5d"/>
    <property type="match status" value="1"/>
</dbReference>
<protein>
    <recommendedName>
        <fullName evidence="2">pre-crRNA processing endonuclease</fullName>
        <ecNumber evidence="2">3.1.-.-</ecNumber>
    </recommendedName>
</protein>
<dbReference type="Gene3D" id="3.30.70.2660">
    <property type="match status" value="1"/>
</dbReference>